<organism evidence="2 3">
    <name type="scientific">Holdemania filiformis</name>
    <dbReference type="NCBI Taxonomy" id="61171"/>
    <lineage>
        <taxon>Bacteria</taxon>
        <taxon>Bacillati</taxon>
        <taxon>Bacillota</taxon>
        <taxon>Erysipelotrichia</taxon>
        <taxon>Erysipelotrichales</taxon>
        <taxon>Erysipelotrichaceae</taxon>
        <taxon>Holdemania</taxon>
    </lineage>
</organism>
<comment type="caution">
    <text evidence="2">The sequence shown here is derived from an EMBL/GenBank/DDBJ whole genome shotgun (WGS) entry which is preliminary data.</text>
</comment>
<accession>A0A412FFD5</accession>
<protein>
    <submittedName>
        <fullName evidence="2">Uncharacterized protein</fullName>
    </submittedName>
</protein>
<proteinExistence type="predicted"/>
<keyword evidence="3" id="KW-1185">Reference proteome</keyword>
<gene>
    <name evidence="2" type="ORF">DWY25_17370</name>
</gene>
<dbReference type="EMBL" id="QRUP01000036">
    <property type="protein sequence ID" value="RGR66885.1"/>
    <property type="molecule type" value="Genomic_DNA"/>
</dbReference>
<reference evidence="2 3" key="1">
    <citation type="submission" date="2018-08" db="EMBL/GenBank/DDBJ databases">
        <title>A genome reference for cultivated species of the human gut microbiota.</title>
        <authorList>
            <person name="Zou Y."/>
            <person name="Xue W."/>
            <person name="Luo G."/>
        </authorList>
    </citation>
    <scope>NUCLEOTIDE SEQUENCE [LARGE SCALE GENOMIC DNA]</scope>
    <source>
        <strain evidence="2 3">AF24-29</strain>
    </source>
</reference>
<evidence type="ECO:0000256" key="1">
    <source>
        <dbReference type="SAM" id="Phobius"/>
    </source>
</evidence>
<sequence length="100" mass="12046">MNSVIRFLLVALFSPFVFLIFSILKRAVSFFIEIFKKSKLSKNRKLYHLVFFCHFFTGIVSFFLIRDSLFYLFLFPFFLVGFFAVLKWDLYLDSCSRECF</sequence>
<keyword evidence="1" id="KW-1133">Transmembrane helix</keyword>
<feature type="transmembrane region" description="Helical" evidence="1">
    <location>
        <begin position="6"/>
        <end position="25"/>
    </location>
</feature>
<evidence type="ECO:0000313" key="3">
    <source>
        <dbReference type="Proteomes" id="UP000284178"/>
    </source>
</evidence>
<feature type="transmembrane region" description="Helical" evidence="1">
    <location>
        <begin position="46"/>
        <end position="64"/>
    </location>
</feature>
<keyword evidence="1" id="KW-0812">Transmembrane</keyword>
<name>A0A412FFD5_9FIRM</name>
<feature type="transmembrane region" description="Helical" evidence="1">
    <location>
        <begin position="70"/>
        <end position="88"/>
    </location>
</feature>
<keyword evidence="1" id="KW-0472">Membrane</keyword>
<evidence type="ECO:0000313" key="2">
    <source>
        <dbReference type="EMBL" id="RGR66885.1"/>
    </source>
</evidence>
<dbReference type="AlphaFoldDB" id="A0A412FFD5"/>
<dbReference type="Proteomes" id="UP000284178">
    <property type="component" value="Unassembled WGS sequence"/>
</dbReference>